<evidence type="ECO:0000313" key="1">
    <source>
        <dbReference type="EMBL" id="MDX8045317.1"/>
    </source>
</evidence>
<sequence length="107" mass="12418">MKEFTLRVTGKHMKKHYLVELTTEGRESNGIAFPPQHIMVMTNDRQEANVTLHASLLYHMRVSESKASTMEEFLQRKIKERVIGPVVKEETLIPKENTNLIEIIIED</sequence>
<gene>
    <name evidence="1" type="ORF">SH601_04880</name>
</gene>
<organism evidence="1 2">
    <name type="scientific">Gracilibacillus pellucidus</name>
    <dbReference type="NCBI Taxonomy" id="3095368"/>
    <lineage>
        <taxon>Bacteria</taxon>
        <taxon>Bacillati</taxon>
        <taxon>Bacillota</taxon>
        <taxon>Bacilli</taxon>
        <taxon>Bacillales</taxon>
        <taxon>Bacillaceae</taxon>
        <taxon>Gracilibacillus</taxon>
    </lineage>
</organism>
<comment type="caution">
    <text evidence="1">The sequence shown here is derived from an EMBL/GenBank/DDBJ whole genome shotgun (WGS) entry which is preliminary data.</text>
</comment>
<reference evidence="1" key="1">
    <citation type="submission" date="2023-11" db="EMBL/GenBank/DDBJ databases">
        <title>Gracilibacillus pellucida a moderately halophilic bacterium isolated from saline soil in Xinjiang province.</title>
        <authorList>
            <person name="Zhang Z."/>
            <person name="Tan F."/>
            <person name="Wang Y."/>
            <person name="Xia M."/>
        </authorList>
    </citation>
    <scope>NUCLEOTIDE SEQUENCE</scope>
    <source>
        <strain evidence="1">S3-1-1</strain>
    </source>
</reference>
<protein>
    <submittedName>
        <fullName evidence="1">Uncharacterized protein</fullName>
    </submittedName>
</protein>
<dbReference type="EMBL" id="JAWZSR010000002">
    <property type="protein sequence ID" value="MDX8045317.1"/>
    <property type="molecule type" value="Genomic_DNA"/>
</dbReference>
<accession>A0ACC6M398</accession>
<keyword evidence="2" id="KW-1185">Reference proteome</keyword>
<evidence type="ECO:0000313" key="2">
    <source>
        <dbReference type="Proteomes" id="UP001277972"/>
    </source>
</evidence>
<name>A0ACC6M398_9BACI</name>
<proteinExistence type="predicted"/>
<dbReference type="Proteomes" id="UP001277972">
    <property type="component" value="Unassembled WGS sequence"/>
</dbReference>